<proteinExistence type="predicted"/>
<name>A0ABQ5I0H4_9ASTR</name>
<reference evidence="1" key="2">
    <citation type="submission" date="2022-01" db="EMBL/GenBank/DDBJ databases">
        <authorList>
            <person name="Yamashiro T."/>
            <person name="Shiraishi A."/>
            <person name="Satake H."/>
            <person name="Nakayama K."/>
        </authorList>
    </citation>
    <scope>NUCLEOTIDE SEQUENCE</scope>
</reference>
<keyword evidence="2" id="KW-1185">Reference proteome</keyword>
<comment type="caution">
    <text evidence="1">The sequence shown here is derived from an EMBL/GenBank/DDBJ whole genome shotgun (WGS) entry which is preliminary data.</text>
</comment>
<organism evidence="1 2">
    <name type="scientific">Tanacetum coccineum</name>
    <dbReference type="NCBI Taxonomy" id="301880"/>
    <lineage>
        <taxon>Eukaryota</taxon>
        <taxon>Viridiplantae</taxon>
        <taxon>Streptophyta</taxon>
        <taxon>Embryophyta</taxon>
        <taxon>Tracheophyta</taxon>
        <taxon>Spermatophyta</taxon>
        <taxon>Magnoliopsida</taxon>
        <taxon>eudicotyledons</taxon>
        <taxon>Gunneridae</taxon>
        <taxon>Pentapetalae</taxon>
        <taxon>asterids</taxon>
        <taxon>campanulids</taxon>
        <taxon>Asterales</taxon>
        <taxon>Asteraceae</taxon>
        <taxon>Asteroideae</taxon>
        <taxon>Anthemideae</taxon>
        <taxon>Anthemidinae</taxon>
        <taxon>Tanacetum</taxon>
    </lineage>
</organism>
<sequence>MTSLSSFSKTYVSLMDSGCSECHLTLANTSFSSWFCTCSNGVLVELDSAAISLLSLKWNTLFSLFAHHHLLLVIRIVFNPLWLPAFPGIVSKSLAVKALYPPVFALPDFQLYPIPSSVHCPLIPNCLD</sequence>
<dbReference type="EMBL" id="BQNB010020172">
    <property type="protein sequence ID" value="GJT93105.1"/>
    <property type="molecule type" value="Genomic_DNA"/>
</dbReference>
<evidence type="ECO:0000313" key="1">
    <source>
        <dbReference type="EMBL" id="GJT93105.1"/>
    </source>
</evidence>
<evidence type="ECO:0000313" key="2">
    <source>
        <dbReference type="Proteomes" id="UP001151760"/>
    </source>
</evidence>
<dbReference type="Proteomes" id="UP001151760">
    <property type="component" value="Unassembled WGS sequence"/>
</dbReference>
<accession>A0ABQ5I0H4</accession>
<gene>
    <name evidence="1" type="ORF">Tco_1081950</name>
</gene>
<protein>
    <submittedName>
        <fullName evidence="1">Uncharacterized protein</fullName>
    </submittedName>
</protein>
<reference evidence="1" key="1">
    <citation type="journal article" date="2022" name="Int. J. Mol. Sci.">
        <title>Draft Genome of Tanacetum Coccineum: Genomic Comparison of Closely Related Tanacetum-Family Plants.</title>
        <authorList>
            <person name="Yamashiro T."/>
            <person name="Shiraishi A."/>
            <person name="Nakayama K."/>
            <person name="Satake H."/>
        </authorList>
    </citation>
    <scope>NUCLEOTIDE SEQUENCE</scope>
</reference>